<dbReference type="Proteomes" id="UP001500782">
    <property type="component" value="Unassembled WGS sequence"/>
</dbReference>
<proteinExistence type="predicted"/>
<reference evidence="2" key="1">
    <citation type="journal article" date="2019" name="Int. J. Syst. Evol. Microbiol.">
        <title>The Global Catalogue of Microorganisms (GCM) 10K type strain sequencing project: providing services to taxonomists for standard genome sequencing and annotation.</title>
        <authorList>
            <consortium name="The Broad Institute Genomics Platform"/>
            <consortium name="The Broad Institute Genome Sequencing Center for Infectious Disease"/>
            <person name="Wu L."/>
            <person name="Ma J."/>
        </authorList>
    </citation>
    <scope>NUCLEOTIDE SEQUENCE [LARGE SCALE GENOMIC DNA]</scope>
    <source>
        <strain evidence="2">JCM 9731</strain>
    </source>
</reference>
<dbReference type="RefSeq" id="WP_343802892.1">
    <property type="nucleotide sequence ID" value="NZ_BAAADJ010000063.1"/>
</dbReference>
<evidence type="ECO:0000313" key="1">
    <source>
        <dbReference type="EMBL" id="GAA0344428.1"/>
    </source>
</evidence>
<evidence type="ECO:0008006" key="3">
    <source>
        <dbReference type="Google" id="ProtNLM"/>
    </source>
</evidence>
<organism evidence="1 2">
    <name type="scientific">Bacillus carboniphilus</name>
    <dbReference type="NCBI Taxonomy" id="86663"/>
    <lineage>
        <taxon>Bacteria</taxon>
        <taxon>Bacillati</taxon>
        <taxon>Bacillota</taxon>
        <taxon>Bacilli</taxon>
        <taxon>Bacillales</taxon>
        <taxon>Bacillaceae</taxon>
        <taxon>Bacillus</taxon>
    </lineage>
</organism>
<gene>
    <name evidence="1" type="ORF">GCM10008967_38530</name>
</gene>
<accession>A0ABP3GI57</accession>
<name>A0ABP3GI57_9BACI</name>
<comment type="caution">
    <text evidence="1">The sequence shown here is derived from an EMBL/GenBank/DDBJ whole genome shotgun (WGS) entry which is preliminary data.</text>
</comment>
<keyword evidence="2" id="KW-1185">Reference proteome</keyword>
<sequence length="72" mass="8313">MFVYFYENKDMVLNQVRNTVPAVGDDLKIKGRKAKVLSVEHADDNKVHVQVSLEKVSKKSKVIEDPSKKRKR</sequence>
<protein>
    <recommendedName>
        <fullName evidence="3">Preprotein translocase subunit SecA</fullName>
    </recommendedName>
</protein>
<evidence type="ECO:0000313" key="2">
    <source>
        <dbReference type="Proteomes" id="UP001500782"/>
    </source>
</evidence>
<dbReference type="EMBL" id="BAAADJ010000063">
    <property type="protein sequence ID" value="GAA0344428.1"/>
    <property type="molecule type" value="Genomic_DNA"/>
</dbReference>